<feature type="compositionally biased region" description="Polar residues" evidence="1">
    <location>
        <begin position="41"/>
        <end position="51"/>
    </location>
</feature>
<reference evidence="3" key="1">
    <citation type="submission" date="2017-04" db="EMBL/GenBank/DDBJ databases">
        <authorList>
            <person name="Varghese N."/>
            <person name="Submissions S."/>
        </authorList>
    </citation>
    <scope>NUCLEOTIDE SEQUENCE [LARGE SCALE GENOMIC DNA]</scope>
    <source>
        <strain evidence="3">RKEM611</strain>
    </source>
</reference>
<sequence length="457" mass="51067">MKSIDLSSLDVGLDDNRKKAETPIGPTEVSPAQPSSPPLSDPNQTLDSPQQYEHIPSIGVGLSIFDKTNPLADVVQDTSQKIGSGGQNDYSGNEDTSQSTGFSTTHMSGLVKGGGGPSKDKLKMVGAAVIMIVSFSAMIHSLGSSDDFFTNILEFVGMESNESDDFASLEAPDPIAQQTPPKPKLVRQPKPKPRKQVAQVNVKNPYWPLPNEASIPRVQGQSINSSLEQRWRFGLNHRYPARRYGTVQEIRRERRRGSEYLLFDALEQPKFWTRMEALRALVELGLEVDVDTVEQALGAARPGLITNYFRRLSTDPEVAEFYIMRQAIRIVDAPTRLVILESLARYRGDPNDLYLAAARVDPAPQVISWAQSRLMTQPVPSYRIAEYQKIIDDYKRGQLMPEGVEPEIQELVVEELSDEDIVEEVTFFQDMIDEQEEEILEPEDLKTDGFEDILGDE</sequence>
<dbReference type="OrthoDB" id="10008864at2"/>
<organism evidence="2 3">
    <name type="scientific">Pseudobacteriovorax antillogorgiicola</name>
    <dbReference type="NCBI Taxonomy" id="1513793"/>
    <lineage>
        <taxon>Bacteria</taxon>
        <taxon>Pseudomonadati</taxon>
        <taxon>Bdellovibrionota</taxon>
        <taxon>Oligoflexia</taxon>
        <taxon>Oligoflexales</taxon>
        <taxon>Pseudobacteriovoracaceae</taxon>
        <taxon>Pseudobacteriovorax</taxon>
    </lineage>
</organism>
<feature type="region of interest" description="Disordered" evidence="1">
    <location>
        <begin position="79"/>
        <end position="102"/>
    </location>
</feature>
<protein>
    <recommendedName>
        <fullName evidence="4">HEAT repeat-containing protein</fullName>
    </recommendedName>
</protein>
<dbReference type="RefSeq" id="WP_132315306.1">
    <property type="nucleotide sequence ID" value="NZ_FWZT01000002.1"/>
</dbReference>
<evidence type="ECO:0008006" key="4">
    <source>
        <dbReference type="Google" id="ProtNLM"/>
    </source>
</evidence>
<proteinExistence type="predicted"/>
<feature type="region of interest" description="Disordered" evidence="1">
    <location>
        <begin position="172"/>
        <end position="194"/>
    </location>
</feature>
<evidence type="ECO:0000313" key="3">
    <source>
        <dbReference type="Proteomes" id="UP000192907"/>
    </source>
</evidence>
<feature type="region of interest" description="Disordered" evidence="1">
    <location>
        <begin position="1"/>
        <end position="51"/>
    </location>
</feature>
<dbReference type="EMBL" id="FWZT01000002">
    <property type="protein sequence ID" value="SME95656.1"/>
    <property type="molecule type" value="Genomic_DNA"/>
</dbReference>
<keyword evidence="3" id="KW-1185">Reference proteome</keyword>
<name>A0A1Y6BBC9_9BACT</name>
<dbReference type="Proteomes" id="UP000192907">
    <property type="component" value="Unassembled WGS sequence"/>
</dbReference>
<evidence type="ECO:0000256" key="1">
    <source>
        <dbReference type="SAM" id="MobiDB-lite"/>
    </source>
</evidence>
<accession>A0A1Y6BBC9</accession>
<gene>
    <name evidence="2" type="ORF">SAMN06296036_102231</name>
</gene>
<evidence type="ECO:0000313" key="2">
    <source>
        <dbReference type="EMBL" id="SME95656.1"/>
    </source>
</evidence>
<feature type="compositionally biased region" description="Basic residues" evidence="1">
    <location>
        <begin position="184"/>
        <end position="194"/>
    </location>
</feature>
<dbReference type="AlphaFoldDB" id="A0A1Y6BBC9"/>